<organism evidence="2 3">
    <name type="scientific">Leucosporidium creatinivorum</name>
    <dbReference type="NCBI Taxonomy" id="106004"/>
    <lineage>
        <taxon>Eukaryota</taxon>
        <taxon>Fungi</taxon>
        <taxon>Dikarya</taxon>
        <taxon>Basidiomycota</taxon>
        <taxon>Pucciniomycotina</taxon>
        <taxon>Microbotryomycetes</taxon>
        <taxon>Leucosporidiales</taxon>
        <taxon>Leucosporidium</taxon>
    </lineage>
</organism>
<name>A0A1Y2D2Q4_9BASI</name>
<feature type="compositionally biased region" description="Basic and acidic residues" evidence="1">
    <location>
        <begin position="140"/>
        <end position="149"/>
    </location>
</feature>
<sequence length="178" mass="19828">MGYITRLIQRLRPAFAVKQYSTRPAIAVDSLCIPLSPPYSLASYLPTQPTPLSRQTLLHLHRLSALQPPQTEEEWKELDDLNGLAAIIEGIRMVRLGEGAAEGEMVDARVRGEATELLDRPRRKEQEQEEQENDPAFGRRLLDLAEVKEGSYYTAPTPSNVRGKKRGGSSSASSVEEE</sequence>
<feature type="compositionally biased region" description="Low complexity" evidence="1">
    <location>
        <begin position="168"/>
        <end position="178"/>
    </location>
</feature>
<dbReference type="OrthoDB" id="5522061at2759"/>
<feature type="compositionally biased region" description="Basic and acidic residues" evidence="1">
    <location>
        <begin position="117"/>
        <end position="126"/>
    </location>
</feature>
<feature type="region of interest" description="Disordered" evidence="1">
    <location>
        <begin position="117"/>
        <end position="178"/>
    </location>
</feature>
<dbReference type="Proteomes" id="UP000193467">
    <property type="component" value="Unassembled WGS sequence"/>
</dbReference>
<protein>
    <submittedName>
        <fullName evidence="2">Uncharacterized protein</fullName>
    </submittedName>
</protein>
<reference evidence="2 3" key="1">
    <citation type="submission" date="2016-07" db="EMBL/GenBank/DDBJ databases">
        <title>Pervasive Adenine N6-methylation of Active Genes in Fungi.</title>
        <authorList>
            <consortium name="DOE Joint Genome Institute"/>
            <person name="Mondo S.J."/>
            <person name="Dannebaum R.O."/>
            <person name="Kuo R.C."/>
            <person name="Labutti K."/>
            <person name="Haridas S."/>
            <person name="Kuo A."/>
            <person name="Salamov A."/>
            <person name="Ahrendt S.R."/>
            <person name="Lipzen A."/>
            <person name="Sullivan W."/>
            <person name="Andreopoulos W.B."/>
            <person name="Clum A."/>
            <person name="Lindquist E."/>
            <person name="Daum C."/>
            <person name="Ramamoorthy G.K."/>
            <person name="Gryganskyi A."/>
            <person name="Culley D."/>
            <person name="Magnuson J.K."/>
            <person name="James T.Y."/>
            <person name="O'Malley M.A."/>
            <person name="Stajich J.E."/>
            <person name="Spatafora J.W."/>
            <person name="Visel A."/>
            <person name="Grigoriev I.V."/>
        </authorList>
    </citation>
    <scope>NUCLEOTIDE SEQUENCE [LARGE SCALE GENOMIC DNA]</scope>
    <source>
        <strain evidence="2 3">62-1032</strain>
    </source>
</reference>
<evidence type="ECO:0000313" key="3">
    <source>
        <dbReference type="Proteomes" id="UP000193467"/>
    </source>
</evidence>
<accession>A0A1Y2D2Q4</accession>
<dbReference type="AlphaFoldDB" id="A0A1Y2D2Q4"/>
<proteinExistence type="predicted"/>
<comment type="caution">
    <text evidence="2">The sequence shown here is derived from an EMBL/GenBank/DDBJ whole genome shotgun (WGS) entry which is preliminary data.</text>
</comment>
<dbReference type="InParanoid" id="A0A1Y2D2Q4"/>
<gene>
    <name evidence="2" type="ORF">BCR35DRAFT_18082</name>
</gene>
<evidence type="ECO:0000313" key="2">
    <source>
        <dbReference type="EMBL" id="ORY53404.1"/>
    </source>
</evidence>
<dbReference type="EMBL" id="MCGR01000103">
    <property type="protein sequence ID" value="ORY53404.1"/>
    <property type="molecule type" value="Genomic_DNA"/>
</dbReference>
<keyword evidence="3" id="KW-1185">Reference proteome</keyword>
<evidence type="ECO:0000256" key="1">
    <source>
        <dbReference type="SAM" id="MobiDB-lite"/>
    </source>
</evidence>